<evidence type="ECO:0000256" key="6">
    <source>
        <dbReference type="RuleBase" id="RU004466"/>
    </source>
</evidence>
<dbReference type="Gene3D" id="1.10.600.10">
    <property type="entry name" value="Farnesyl Diphosphate Synthase"/>
    <property type="match status" value="1"/>
</dbReference>
<evidence type="ECO:0000313" key="7">
    <source>
        <dbReference type="EMBL" id="MDR5895694.1"/>
    </source>
</evidence>
<dbReference type="PANTHER" id="PTHR12001">
    <property type="entry name" value="GERANYLGERANYL PYROPHOSPHATE SYNTHASE"/>
    <property type="match status" value="1"/>
</dbReference>
<comment type="similarity">
    <text evidence="2 6">Belongs to the FPP/GGPP synthase family.</text>
</comment>
<dbReference type="InterPro" id="IPR000092">
    <property type="entry name" value="Polyprenyl_synt"/>
</dbReference>
<dbReference type="PROSITE" id="PS00723">
    <property type="entry name" value="POLYPRENYL_SYNTHASE_1"/>
    <property type="match status" value="1"/>
</dbReference>
<evidence type="ECO:0000256" key="2">
    <source>
        <dbReference type="ARBA" id="ARBA00006706"/>
    </source>
</evidence>
<dbReference type="InterPro" id="IPR033749">
    <property type="entry name" value="Polyprenyl_synt_CS"/>
</dbReference>
<evidence type="ECO:0000256" key="4">
    <source>
        <dbReference type="ARBA" id="ARBA00022723"/>
    </source>
</evidence>
<dbReference type="Proteomes" id="UP001269375">
    <property type="component" value="Unassembled WGS sequence"/>
</dbReference>
<dbReference type="PANTHER" id="PTHR12001:SF69">
    <property type="entry name" value="ALL TRANS-POLYPRENYL-DIPHOSPHATE SYNTHASE PDSS1"/>
    <property type="match status" value="1"/>
</dbReference>
<keyword evidence="5" id="KW-0460">Magnesium</keyword>
<keyword evidence="8" id="KW-1185">Reference proteome</keyword>
<sequence>MISPPLHASMSAEPSPSSDLLSRAMREQLLGERARDNVVDRACTHHLSALGGMMRARLGFESARQLGFSQKQATTLALVPELLHNASLIHDDVQDRDRERRGQSSLWYAFSPDVALCVGDLHISAAYGCLERLADHAPRLPRLIAMIHQCVRATIRGQAAEFSAPSDDDFESYRAIAIGKTAPLIELALTAPLLLSGHDPALAAARQAADHFALAYQIADDLEDDQSDLEHGYSDNLVHRLRRANDQSPHHSTLMFALDALETARTITDTLPFGAEHPLHREIERLHTRLTVWENVTS</sequence>
<evidence type="ECO:0000256" key="1">
    <source>
        <dbReference type="ARBA" id="ARBA00001946"/>
    </source>
</evidence>
<gene>
    <name evidence="7" type="ORF">QC825_06385</name>
</gene>
<proteinExistence type="inferred from homology"/>
<keyword evidence="4" id="KW-0479">Metal-binding</keyword>
<protein>
    <submittedName>
        <fullName evidence="7">Polyprenyl synthetase family protein</fullName>
    </submittedName>
</protein>
<dbReference type="RefSeq" id="WP_251589509.1">
    <property type="nucleotide sequence ID" value="NZ_JAMLJI010000001.1"/>
</dbReference>
<reference evidence="7 8" key="1">
    <citation type="submission" date="2023-04" db="EMBL/GenBank/DDBJ databases">
        <title>A long-awaited taxogenomic arrangement of the family Halomonadaceae.</title>
        <authorList>
            <person name="De La Haba R."/>
            <person name="Chuvochina M."/>
            <person name="Wittouck S."/>
            <person name="Arahal D.R."/>
            <person name="Sanchez-Porro C."/>
            <person name="Hugenholtz P."/>
            <person name="Ventosa A."/>
        </authorList>
    </citation>
    <scope>NUCLEOTIDE SEQUENCE [LARGE SCALE GENOMIC DNA]</scope>
    <source>
        <strain evidence="7 8">DSM 22428</strain>
    </source>
</reference>
<dbReference type="SUPFAM" id="SSF48576">
    <property type="entry name" value="Terpenoid synthases"/>
    <property type="match status" value="1"/>
</dbReference>
<dbReference type="Pfam" id="PF00348">
    <property type="entry name" value="polyprenyl_synt"/>
    <property type="match status" value="1"/>
</dbReference>
<accession>A0ABU1GUH6</accession>
<dbReference type="EMBL" id="JARWAO010000003">
    <property type="protein sequence ID" value="MDR5895694.1"/>
    <property type="molecule type" value="Genomic_DNA"/>
</dbReference>
<evidence type="ECO:0000313" key="8">
    <source>
        <dbReference type="Proteomes" id="UP001269375"/>
    </source>
</evidence>
<name>A0ABU1GUH6_9GAMM</name>
<dbReference type="InterPro" id="IPR008949">
    <property type="entry name" value="Isoprenoid_synthase_dom_sf"/>
</dbReference>
<organism evidence="7 8">
    <name type="scientific">Larsenimonas suaedae</name>
    <dbReference type="NCBI Taxonomy" id="1851019"/>
    <lineage>
        <taxon>Bacteria</taxon>
        <taxon>Pseudomonadati</taxon>
        <taxon>Pseudomonadota</taxon>
        <taxon>Gammaproteobacteria</taxon>
        <taxon>Oceanospirillales</taxon>
        <taxon>Halomonadaceae</taxon>
        <taxon>Larsenimonas</taxon>
    </lineage>
</organism>
<evidence type="ECO:0000256" key="5">
    <source>
        <dbReference type="ARBA" id="ARBA00022842"/>
    </source>
</evidence>
<evidence type="ECO:0000256" key="3">
    <source>
        <dbReference type="ARBA" id="ARBA00022679"/>
    </source>
</evidence>
<comment type="caution">
    <text evidence="7">The sequence shown here is derived from an EMBL/GenBank/DDBJ whole genome shotgun (WGS) entry which is preliminary data.</text>
</comment>
<keyword evidence="3 6" id="KW-0808">Transferase</keyword>
<comment type="cofactor">
    <cofactor evidence="1">
        <name>Mg(2+)</name>
        <dbReference type="ChEBI" id="CHEBI:18420"/>
    </cofactor>
</comment>